<keyword evidence="2" id="KW-1185">Reference proteome</keyword>
<sequence>MTSQLISYLNTDSATNGFSKCKPAGAGEGYHAGYINFNTHYGTALQVISIFTGKGGDAARFNAFLPTLNANIATHNDSVAGLEGFCAAWEAVAKDSSSLFKDAQTYVANGLYGSIAKARAEARSVQLSITKAALLDIAIVNGVRSGKDIFEDIVRGADTASFVVDSSAPGAKMKIDGKDVDEISWLNALLKKWEKVNPAAQPHVKVFRELISNGRHSFDSKQTLTLISYLSTGSTTENISKCEKGGPGEGYYAGYINFSTKYATAQHVINVYRDMNANNNQFSALLQAVNDYATTSTGSVAGLEGFCDAWRAAANSIAFQKAQTSARSIRYGLTKAALLDIAIVNGAGEGINSIGAIVNRTDAAAVPADNTISASKIRVNGKDVDEISWLQELLRKWLEANPGVQRHVGVFRELIAKGYYSFDSKEPVTPAEQTTPPQPAAPPACEATVISQLISQLSTGSTKSISRCRPGGDGKGYYAGYINFSTKYGSALEVINEFIKTDGGAQFSALLPTLKDYASNGNGAVAGLDGFCEAWKAVADAHPDAFLKAQTTVVDRMYGAVATRLARDRKIQYGLTKAALLDIAIVNGVGAGMNTIDNIVGSADDESVLQDKAISASKIRVKGKDVDEIHWLETLLKKWRDANPAVQPRVDLFQALLADGRYSFDLKESYTVKGYAGTEYLESLPTQFCRRVFSSPAACLAIFRMLSTVGKQLVMSMLYLDSALRLQDVLQWAKIEQQRV</sequence>
<feature type="non-terminal residue" evidence="1">
    <location>
        <position position="740"/>
    </location>
</feature>
<gene>
    <name evidence="1" type="ORF">IWQ57_001291</name>
</gene>
<accession>A0ACC1K4W6</accession>
<protein>
    <submittedName>
        <fullName evidence="1">Uncharacterized protein</fullName>
    </submittedName>
</protein>
<evidence type="ECO:0000313" key="1">
    <source>
        <dbReference type="EMBL" id="KAJ2773447.1"/>
    </source>
</evidence>
<reference evidence="1" key="1">
    <citation type="submission" date="2022-07" db="EMBL/GenBank/DDBJ databases">
        <title>Phylogenomic reconstructions and comparative analyses of Kickxellomycotina fungi.</title>
        <authorList>
            <person name="Reynolds N.K."/>
            <person name="Stajich J.E."/>
            <person name="Barry K."/>
            <person name="Grigoriev I.V."/>
            <person name="Crous P."/>
            <person name="Smith M.E."/>
        </authorList>
    </citation>
    <scope>NUCLEOTIDE SEQUENCE</scope>
    <source>
        <strain evidence="1">CBS 109366</strain>
    </source>
</reference>
<evidence type="ECO:0000313" key="2">
    <source>
        <dbReference type="Proteomes" id="UP001140234"/>
    </source>
</evidence>
<dbReference type="Proteomes" id="UP001140234">
    <property type="component" value="Unassembled WGS sequence"/>
</dbReference>
<name>A0ACC1K4W6_9FUNG</name>
<organism evidence="1 2">
    <name type="scientific">Coemansia nantahalensis</name>
    <dbReference type="NCBI Taxonomy" id="2789366"/>
    <lineage>
        <taxon>Eukaryota</taxon>
        <taxon>Fungi</taxon>
        <taxon>Fungi incertae sedis</taxon>
        <taxon>Zoopagomycota</taxon>
        <taxon>Kickxellomycotina</taxon>
        <taxon>Kickxellomycetes</taxon>
        <taxon>Kickxellales</taxon>
        <taxon>Kickxellaceae</taxon>
        <taxon>Coemansia</taxon>
    </lineage>
</organism>
<dbReference type="EMBL" id="JANBUJ010000224">
    <property type="protein sequence ID" value="KAJ2773447.1"/>
    <property type="molecule type" value="Genomic_DNA"/>
</dbReference>
<comment type="caution">
    <text evidence="1">The sequence shown here is derived from an EMBL/GenBank/DDBJ whole genome shotgun (WGS) entry which is preliminary data.</text>
</comment>
<proteinExistence type="predicted"/>